<proteinExistence type="predicted"/>
<dbReference type="SMART" id="SM00493">
    <property type="entry name" value="TOPRIM"/>
    <property type="match status" value="1"/>
</dbReference>
<protein>
    <submittedName>
        <fullName evidence="2">Toprim domain-containing protein</fullName>
    </submittedName>
</protein>
<organism evidence="2 3">
    <name type="scientific">Sporosarcina soli</name>
    <dbReference type="NCBI Taxonomy" id="334736"/>
    <lineage>
        <taxon>Bacteria</taxon>
        <taxon>Bacillati</taxon>
        <taxon>Bacillota</taxon>
        <taxon>Bacilli</taxon>
        <taxon>Bacillales</taxon>
        <taxon>Caryophanaceae</taxon>
        <taxon>Sporosarcina</taxon>
    </lineage>
</organism>
<accession>A0ABW0TRA6</accession>
<dbReference type="PANTHER" id="PTHR39156:SF2">
    <property type="entry name" value="DNA PRIMASE (BACTERIAL TYPE) AND SMALL PRIMASE-LIKE PROTEINS"/>
    <property type="match status" value="1"/>
</dbReference>
<dbReference type="Gene3D" id="3.40.1360.10">
    <property type="match status" value="1"/>
</dbReference>
<reference evidence="3" key="1">
    <citation type="journal article" date="2019" name="Int. J. Syst. Evol. Microbiol.">
        <title>The Global Catalogue of Microorganisms (GCM) 10K type strain sequencing project: providing services to taxonomists for standard genome sequencing and annotation.</title>
        <authorList>
            <consortium name="The Broad Institute Genomics Platform"/>
            <consortium name="The Broad Institute Genome Sequencing Center for Infectious Disease"/>
            <person name="Wu L."/>
            <person name="Ma J."/>
        </authorList>
    </citation>
    <scope>NUCLEOTIDE SEQUENCE [LARGE SCALE GENOMIC DNA]</scope>
    <source>
        <strain evidence="3">CGMCC 4.1434</strain>
    </source>
</reference>
<dbReference type="PROSITE" id="PS50880">
    <property type="entry name" value="TOPRIM"/>
    <property type="match status" value="1"/>
</dbReference>
<keyword evidence="3" id="KW-1185">Reference proteome</keyword>
<dbReference type="PANTHER" id="PTHR39156">
    <property type="entry name" value="RIBONUCLEASE M5"/>
    <property type="match status" value="1"/>
</dbReference>
<dbReference type="Proteomes" id="UP001596109">
    <property type="component" value="Unassembled WGS sequence"/>
</dbReference>
<gene>
    <name evidence="2" type="ORF">ACFPRA_20920</name>
</gene>
<dbReference type="SUPFAM" id="SSF110455">
    <property type="entry name" value="Toprim domain"/>
    <property type="match status" value="1"/>
</dbReference>
<evidence type="ECO:0000313" key="3">
    <source>
        <dbReference type="Proteomes" id="UP001596109"/>
    </source>
</evidence>
<sequence>MDEKVIIVEGGADRKRLVRILAEPVTIICTNGTISPYRLEELLAPFEEQELFVFVDADEDGEKIRVLFKREYPDAIHLYTEKTYREVETTPDKVLASILLGAEFKIRPEFLT</sequence>
<dbReference type="EMBL" id="JBHSNO010000016">
    <property type="protein sequence ID" value="MFC5591351.1"/>
    <property type="molecule type" value="Genomic_DNA"/>
</dbReference>
<name>A0ABW0TRA6_9BACL</name>
<feature type="domain" description="Toprim" evidence="1">
    <location>
        <begin position="3"/>
        <end position="91"/>
    </location>
</feature>
<evidence type="ECO:0000259" key="1">
    <source>
        <dbReference type="PROSITE" id="PS50880"/>
    </source>
</evidence>
<comment type="caution">
    <text evidence="2">The sequence shown here is derived from an EMBL/GenBank/DDBJ whole genome shotgun (WGS) entry which is preliminary data.</text>
</comment>
<evidence type="ECO:0000313" key="2">
    <source>
        <dbReference type="EMBL" id="MFC5591351.1"/>
    </source>
</evidence>
<dbReference type="InterPro" id="IPR006171">
    <property type="entry name" value="TOPRIM_dom"/>
</dbReference>
<dbReference type="Pfam" id="PF01751">
    <property type="entry name" value="Toprim"/>
    <property type="match status" value="1"/>
</dbReference>